<dbReference type="Pfam" id="PF07646">
    <property type="entry name" value="Kelch_2"/>
    <property type="match status" value="1"/>
</dbReference>
<dbReference type="InterPro" id="IPR015915">
    <property type="entry name" value="Kelch-typ_b-propeller"/>
</dbReference>
<reference evidence="6" key="1">
    <citation type="submission" date="2012-12" db="EMBL/GenBank/DDBJ databases">
        <authorList>
            <person name="Hellsten U."/>
            <person name="Grimwood J."/>
            <person name="Chapman J.A."/>
            <person name="Shapiro H."/>
            <person name="Aerts A."/>
            <person name="Otillar R.P."/>
            <person name="Terry A.Y."/>
            <person name="Boore J.L."/>
            <person name="Simakov O."/>
            <person name="Marletaz F."/>
            <person name="Cho S.-J."/>
            <person name="Edsinger-Gonzales E."/>
            <person name="Havlak P."/>
            <person name="Kuo D.-H."/>
            <person name="Larsson T."/>
            <person name="Lv J."/>
            <person name="Arendt D."/>
            <person name="Savage R."/>
            <person name="Osoegawa K."/>
            <person name="de Jong P."/>
            <person name="Lindberg D.R."/>
            <person name="Seaver E.C."/>
            <person name="Weisblat D.A."/>
            <person name="Putnam N.H."/>
            <person name="Grigoriev I.V."/>
            <person name="Rokhsar D.S."/>
        </authorList>
    </citation>
    <scope>NUCLEOTIDE SEQUENCE</scope>
</reference>
<evidence type="ECO:0000256" key="2">
    <source>
        <dbReference type="ARBA" id="ARBA00022737"/>
    </source>
</evidence>
<dbReference type="Gene3D" id="2.120.10.80">
    <property type="entry name" value="Kelch-type beta propeller"/>
    <property type="match status" value="1"/>
</dbReference>
<dbReference type="InParanoid" id="T1EXH3"/>
<dbReference type="SUPFAM" id="SSF117281">
    <property type="entry name" value="Kelch motif"/>
    <property type="match status" value="1"/>
</dbReference>
<keyword evidence="1" id="KW-0880">Kelch repeat</keyword>
<accession>T1EXH3</accession>
<dbReference type="STRING" id="6412.T1EXH3"/>
<dbReference type="CTD" id="20201273"/>
<evidence type="ECO:0000313" key="5">
    <source>
        <dbReference type="EnsemblMetazoa" id="HelroP165937"/>
    </source>
</evidence>
<dbReference type="Gene3D" id="1.25.40.420">
    <property type="match status" value="1"/>
</dbReference>
<evidence type="ECO:0000256" key="1">
    <source>
        <dbReference type="ARBA" id="ARBA00022441"/>
    </source>
</evidence>
<dbReference type="EMBL" id="AMQM01002214">
    <property type="status" value="NOT_ANNOTATED_CDS"/>
    <property type="molecule type" value="Genomic_DNA"/>
</dbReference>
<protein>
    <recommendedName>
        <fullName evidence="3">BACK domain-containing protein</fullName>
    </recommendedName>
</protein>
<proteinExistence type="predicted"/>
<dbReference type="InterPro" id="IPR006652">
    <property type="entry name" value="Kelch_1"/>
</dbReference>
<dbReference type="OrthoDB" id="45365at2759"/>
<dbReference type="KEGG" id="hro:HELRODRAFT_165937"/>
<dbReference type="AlphaFoldDB" id="T1EXH3"/>
<dbReference type="EMBL" id="KB097753">
    <property type="protein sequence ID" value="ESN90291.1"/>
    <property type="molecule type" value="Genomic_DNA"/>
</dbReference>
<keyword evidence="6" id="KW-1185">Reference proteome</keyword>
<feature type="domain" description="BACK" evidence="3">
    <location>
        <begin position="125"/>
        <end position="226"/>
    </location>
</feature>
<dbReference type="GeneID" id="20201273"/>
<reference evidence="5" key="3">
    <citation type="submission" date="2015-06" db="UniProtKB">
        <authorList>
            <consortium name="EnsemblMetazoa"/>
        </authorList>
    </citation>
    <scope>IDENTIFICATION</scope>
</reference>
<dbReference type="Gene3D" id="3.30.710.10">
    <property type="entry name" value="Potassium Channel Kv1.1, Chain A"/>
    <property type="match status" value="1"/>
</dbReference>
<dbReference type="Pfam" id="PF07707">
    <property type="entry name" value="BACK"/>
    <property type="match status" value="1"/>
</dbReference>
<dbReference type="RefSeq" id="XP_009031247.1">
    <property type="nucleotide sequence ID" value="XM_009032999.1"/>
</dbReference>
<dbReference type="InterPro" id="IPR011498">
    <property type="entry name" value="Kelch_2"/>
</dbReference>
<organism evidence="5 6">
    <name type="scientific">Helobdella robusta</name>
    <name type="common">Californian leech</name>
    <dbReference type="NCBI Taxonomy" id="6412"/>
    <lineage>
        <taxon>Eukaryota</taxon>
        <taxon>Metazoa</taxon>
        <taxon>Spiralia</taxon>
        <taxon>Lophotrochozoa</taxon>
        <taxon>Annelida</taxon>
        <taxon>Clitellata</taxon>
        <taxon>Hirudinea</taxon>
        <taxon>Rhynchobdellida</taxon>
        <taxon>Glossiphoniidae</taxon>
        <taxon>Helobdella</taxon>
    </lineage>
</organism>
<dbReference type="InterPro" id="IPR011333">
    <property type="entry name" value="SKP1/BTB/POZ_sf"/>
</dbReference>
<dbReference type="SMART" id="SM00875">
    <property type="entry name" value="BACK"/>
    <property type="match status" value="1"/>
</dbReference>
<reference evidence="4 6" key="2">
    <citation type="journal article" date="2013" name="Nature">
        <title>Insights into bilaterian evolution from three spiralian genomes.</title>
        <authorList>
            <person name="Simakov O."/>
            <person name="Marletaz F."/>
            <person name="Cho S.J."/>
            <person name="Edsinger-Gonzales E."/>
            <person name="Havlak P."/>
            <person name="Hellsten U."/>
            <person name="Kuo D.H."/>
            <person name="Larsson T."/>
            <person name="Lv J."/>
            <person name="Arendt D."/>
            <person name="Savage R."/>
            <person name="Osoegawa K."/>
            <person name="de Jong P."/>
            <person name="Grimwood J."/>
            <person name="Chapman J.A."/>
            <person name="Shapiro H."/>
            <person name="Aerts A."/>
            <person name="Otillar R.P."/>
            <person name="Terry A.Y."/>
            <person name="Boore J.L."/>
            <person name="Grigoriev I.V."/>
            <person name="Lindberg D.R."/>
            <person name="Seaver E.C."/>
            <person name="Weisblat D.A."/>
            <person name="Putnam N.H."/>
            <person name="Rokhsar D.S."/>
        </authorList>
    </citation>
    <scope>NUCLEOTIDE SEQUENCE</scope>
</reference>
<name>T1EXH3_HELRO</name>
<dbReference type="Proteomes" id="UP000015101">
    <property type="component" value="Unassembled WGS sequence"/>
</dbReference>
<dbReference type="eggNOG" id="KOG1072">
    <property type="taxonomic scope" value="Eukaryota"/>
</dbReference>
<evidence type="ECO:0000313" key="4">
    <source>
        <dbReference type="EMBL" id="ESN90291.1"/>
    </source>
</evidence>
<keyword evidence="2" id="KW-0677">Repeat</keyword>
<dbReference type="InterPro" id="IPR011705">
    <property type="entry name" value="BACK"/>
</dbReference>
<gene>
    <name evidence="5" type="primary">20201273</name>
    <name evidence="4" type="ORF">HELRODRAFT_165937</name>
</gene>
<dbReference type="PANTHER" id="PTHR45632">
    <property type="entry name" value="LD33804P"/>
    <property type="match status" value="1"/>
</dbReference>
<sequence length="613" mass="70031">MMKDVDDVESNDDSTGERIVLISKSGGRHQIDKNVLFRTSNYFQGLVNSGMRDAHCREFTLECLTNESLIEVMDYFSKFSTNELESLKSLNEVEAGLDGAFYLQINDMIDSYIELLLKHLNYSTCLRILDIANKYVLIDRVVDKVIKYVSKNFKKISESSKTFLSPDEMFRLVASEEINSDSEMDVFNLIIMWISENELRKCFAKKLLNEVRYNLMTTSEKQKCSAIFHNMNLNMNYSKDKDSNISRTVGKLFVVGSTEKKHRGKNFFNILPVYNFVEACKTRSNGAEPKPIKFNPSYRRRPPLDLFRYNACVVDNCLYLIGQLRRKWTCREILVYDPVTAVWSKGCSMHHPRRDFYLGGLAGHLYAVSGYTTGANETPTVEKYIPSENRWYMVEPLPLALPSLAGCVCNGSMYVSGGVDEIFHVRNLMYQYDPSCNKWFSRAPMLTARISHVMTSTGNKIFAVGGKITTNGLDESFDENLDDYAMDGEMYDVESDQWSSVLQLKLPVYGLPSITINNCLYIFDKIPTLFLFQKINLCKYLKEEKTSNSSSSSSMQDTNANNINVVTNEAKEQNSHCVDTDPDDDCQILRYKNPNGKTSFDCQYLGVMIMSDI</sequence>
<dbReference type="SMART" id="SM00612">
    <property type="entry name" value="Kelch"/>
    <property type="match status" value="4"/>
</dbReference>
<evidence type="ECO:0000313" key="6">
    <source>
        <dbReference type="Proteomes" id="UP000015101"/>
    </source>
</evidence>
<dbReference type="HOGENOM" id="CLU_018559_0_0_1"/>
<dbReference type="PANTHER" id="PTHR45632:SF3">
    <property type="entry name" value="KELCH-LIKE PROTEIN 32"/>
    <property type="match status" value="1"/>
</dbReference>
<evidence type="ECO:0000259" key="3">
    <source>
        <dbReference type="SMART" id="SM00875"/>
    </source>
</evidence>
<dbReference type="EnsemblMetazoa" id="HelroT165937">
    <property type="protein sequence ID" value="HelroP165937"/>
    <property type="gene ID" value="HelroG165937"/>
</dbReference>